<protein>
    <recommendedName>
        <fullName evidence="2">Nephrocystin 3-like N-terminal domain-containing protein</fullName>
    </recommendedName>
</protein>
<sequence length="527" mass="59458">MAVAAPHNPFASFISDIKRDEDVRSFFYKEVLAQVNNGRPADDETAQTKRCANNLAAFVQGLERKQKRESKTLWVANKLHPLVSGMAQYMNVCDVLIQAAPSGAIVLYGGARVVLQLGQNFYNCFNSVLSIMEDVGHLLQCYHLFSKAYNFSADMQALLVNSYKDITYKTFLTGIVKPLDAQWQKCRQGLLNDSARVQMLAQATDADIRKQKDLEQAIKAAEEDDKLDVRGGIRINMDVRHENTCDWLLEHPGMKAWLDAKKTATVWYNAPPGAGKTISSSPISRKLQDKGLRTATFFYSFNDLSRRKPVTALGSLALQLLAYTDSVPDKVQRLYEEGVMNHRSQLNNMDAAVEVVEALIKQLSCIRIIVDSLDKCQDRPQLFDSWHRLSNVKTYGIYIAQQFKGRLDHDCERCILHWTAESEGNFLWATLMIRIMEGEDLTCEEEIEGKIEGKLHKFPKGLTGCYLRSLAQLSKRPERHRQLARKIFTVLVGAAQPLHLSELLHVLAATPGSLDYSPKRVPKPQLV</sequence>
<dbReference type="AlphaFoldDB" id="A0A6A6NW45"/>
<proteinExistence type="predicted"/>
<dbReference type="Pfam" id="PF24883">
    <property type="entry name" value="NPHP3_N"/>
    <property type="match status" value="1"/>
</dbReference>
<dbReference type="PANTHER" id="PTHR10039:SF14">
    <property type="entry name" value="NACHT DOMAIN-CONTAINING PROTEIN"/>
    <property type="match status" value="1"/>
</dbReference>
<name>A0A6A6NW45_9PEZI</name>
<evidence type="ECO:0000259" key="2">
    <source>
        <dbReference type="Pfam" id="PF24883"/>
    </source>
</evidence>
<organism evidence="3 4">
    <name type="scientific">Lineolata rhizophorae</name>
    <dbReference type="NCBI Taxonomy" id="578093"/>
    <lineage>
        <taxon>Eukaryota</taxon>
        <taxon>Fungi</taxon>
        <taxon>Dikarya</taxon>
        <taxon>Ascomycota</taxon>
        <taxon>Pezizomycotina</taxon>
        <taxon>Dothideomycetes</taxon>
        <taxon>Dothideomycetes incertae sedis</taxon>
        <taxon>Lineolatales</taxon>
        <taxon>Lineolataceae</taxon>
        <taxon>Lineolata</taxon>
    </lineage>
</organism>
<dbReference type="EMBL" id="MU001686">
    <property type="protein sequence ID" value="KAF2455724.1"/>
    <property type="molecule type" value="Genomic_DNA"/>
</dbReference>
<evidence type="ECO:0000313" key="4">
    <source>
        <dbReference type="Proteomes" id="UP000799766"/>
    </source>
</evidence>
<dbReference type="Proteomes" id="UP000799766">
    <property type="component" value="Unassembled WGS sequence"/>
</dbReference>
<accession>A0A6A6NW45</accession>
<feature type="domain" description="Nephrocystin 3-like N-terminal" evidence="2">
    <location>
        <begin position="243"/>
        <end position="390"/>
    </location>
</feature>
<evidence type="ECO:0000256" key="1">
    <source>
        <dbReference type="ARBA" id="ARBA00022737"/>
    </source>
</evidence>
<dbReference type="OrthoDB" id="7464126at2759"/>
<dbReference type="Gene3D" id="3.40.50.300">
    <property type="entry name" value="P-loop containing nucleotide triphosphate hydrolases"/>
    <property type="match status" value="1"/>
</dbReference>
<keyword evidence="1" id="KW-0677">Repeat</keyword>
<gene>
    <name evidence="3" type="ORF">BDY21DRAFT_365446</name>
</gene>
<dbReference type="InterPro" id="IPR027417">
    <property type="entry name" value="P-loop_NTPase"/>
</dbReference>
<keyword evidence="4" id="KW-1185">Reference proteome</keyword>
<dbReference type="PANTHER" id="PTHR10039">
    <property type="entry name" value="AMELOGENIN"/>
    <property type="match status" value="1"/>
</dbReference>
<dbReference type="InterPro" id="IPR056884">
    <property type="entry name" value="NPHP3-like_N"/>
</dbReference>
<reference evidence="3" key="1">
    <citation type="journal article" date="2020" name="Stud. Mycol.">
        <title>101 Dothideomycetes genomes: a test case for predicting lifestyles and emergence of pathogens.</title>
        <authorList>
            <person name="Haridas S."/>
            <person name="Albert R."/>
            <person name="Binder M."/>
            <person name="Bloem J."/>
            <person name="Labutti K."/>
            <person name="Salamov A."/>
            <person name="Andreopoulos B."/>
            <person name="Baker S."/>
            <person name="Barry K."/>
            <person name="Bills G."/>
            <person name="Bluhm B."/>
            <person name="Cannon C."/>
            <person name="Castanera R."/>
            <person name="Culley D."/>
            <person name="Daum C."/>
            <person name="Ezra D."/>
            <person name="Gonzalez J."/>
            <person name="Henrissat B."/>
            <person name="Kuo A."/>
            <person name="Liang C."/>
            <person name="Lipzen A."/>
            <person name="Lutzoni F."/>
            <person name="Magnuson J."/>
            <person name="Mondo S."/>
            <person name="Nolan M."/>
            <person name="Ohm R."/>
            <person name="Pangilinan J."/>
            <person name="Park H.-J."/>
            <person name="Ramirez L."/>
            <person name="Alfaro M."/>
            <person name="Sun H."/>
            <person name="Tritt A."/>
            <person name="Yoshinaga Y."/>
            <person name="Zwiers L.-H."/>
            <person name="Turgeon B."/>
            <person name="Goodwin S."/>
            <person name="Spatafora J."/>
            <person name="Crous P."/>
            <person name="Grigoriev I."/>
        </authorList>
    </citation>
    <scope>NUCLEOTIDE SEQUENCE</scope>
    <source>
        <strain evidence="3">ATCC 16933</strain>
    </source>
</reference>
<evidence type="ECO:0000313" key="3">
    <source>
        <dbReference type="EMBL" id="KAF2455724.1"/>
    </source>
</evidence>